<reference evidence="3" key="1">
    <citation type="submission" date="2018-05" db="EMBL/GenBank/DDBJ databases">
        <authorList>
            <person name="Liu B.-T."/>
        </authorList>
    </citation>
    <scope>NUCLEOTIDE SEQUENCE [LARGE SCALE GENOMIC DNA]</scope>
    <source>
        <strain evidence="3">WD6-1</strain>
    </source>
</reference>
<accession>A0A2U2BUC9</accession>
<name>A0A2U2BUC9_9PROT</name>
<proteinExistence type="predicted"/>
<feature type="region of interest" description="Disordered" evidence="1">
    <location>
        <begin position="54"/>
        <end position="75"/>
    </location>
</feature>
<protein>
    <recommendedName>
        <fullName evidence="4">RHS repeat protein</fullName>
    </recommendedName>
</protein>
<sequence length="216" mass="23528">MLSITWPDGWAARYAYDARRQLVRVEEDANGDGTSEATLAEYVYDRFGRRIEHHAGGYDPNSPSPGPGSAAVSGVEAGWQDDGDLARLVHTFSGQTVTFSYEYDGSGRLTDAAADVAGWLWNASDQDYDLSYADVNAQNQYAGVTFSPDGEADDVWTLTWDEADNLIGDGTRFFNHDTQNRLTGASLASCASSALRACGRRGVGNHDRVRRSLSRT</sequence>
<evidence type="ECO:0000313" key="3">
    <source>
        <dbReference type="Proteomes" id="UP000245168"/>
    </source>
</evidence>
<organism evidence="2 3">
    <name type="scientific">Marinicauda salina</name>
    <dbReference type="NCBI Taxonomy" id="2135793"/>
    <lineage>
        <taxon>Bacteria</taxon>
        <taxon>Pseudomonadati</taxon>
        <taxon>Pseudomonadota</taxon>
        <taxon>Alphaproteobacteria</taxon>
        <taxon>Maricaulales</taxon>
        <taxon>Maricaulaceae</taxon>
        <taxon>Marinicauda</taxon>
    </lineage>
</organism>
<dbReference type="EMBL" id="QEXV01000003">
    <property type="protein sequence ID" value="PWE17564.1"/>
    <property type="molecule type" value="Genomic_DNA"/>
</dbReference>
<evidence type="ECO:0000256" key="1">
    <source>
        <dbReference type="SAM" id="MobiDB-lite"/>
    </source>
</evidence>
<comment type="caution">
    <text evidence="2">The sequence shown here is derived from an EMBL/GenBank/DDBJ whole genome shotgun (WGS) entry which is preliminary data.</text>
</comment>
<dbReference type="Gene3D" id="2.180.10.10">
    <property type="entry name" value="RHS repeat-associated core"/>
    <property type="match status" value="1"/>
</dbReference>
<evidence type="ECO:0008006" key="4">
    <source>
        <dbReference type="Google" id="ProtNLM"/>
    </source>
</evidence>
<evidence type="ECO:0000313" key="2">
    <source>
        <dbReference type="EMBL" id="PWE17564.1"/>
    </source>
</evidence>
<dbReference type="AlphaFoldDB" id="A0A2U2BUC9"/>
<keyword evidence="3" id="KW-1185">Reference proteome</keyword>
<dbReference type="Proteomes" id="UP000245168">
    <property type="component" value="Unassembled WGS sequence"/>
</dbReference>
<gene>
    <name evidence="2" type="ORF">DDZ18_07790</name>
</gene>
<dbReference type="OrthoDB" id="7322641at2"/>